<feature type="transmembrane region" description="Helical" evidence="1">
    <location>
        <begin position="486"/>
        <end position="508"/>
    </location>
</feature>
<comment type="caution">
    <text evidence="2">The sequence shown here is derived from an EMBL/GenBank/DDBJ whole genome shotgun (WGS) entry which is preliminary data.</text>
</comment>
<feature type="transmembrane region" description="Helical" evidence="1">
    <location>
        <begin position="259"/>
        <end position="278"/>
    </location>
</feature>
<keyword evidence="1" id="KW-0812">Transmembrane</keyword>
<keyword evidence="1" id="KW-0472">Membrane</keyword>
<organism evidence="2 3">
    <name type="scientific">Mobilitalea sibirica</name>
    <dbReference type="NCBI Taxonomy" id="1462919"/>
    <lineage>
        <taxon>Bacteria</taxon>
        <taxon>Bacillati</taxon>
        <taxon>Bacillota</taxon>
        <taxon>Clostridia</taxon>
        <taxon>Lachnospirales</taxon>
        <taxon>Lachnospiraceae</taxon>
        <taxon>Mobilitalea</taxon>
    </lineage>
</organism>
<dbReference type="RefSeq" id="WP_197660851.1">
    <property type="nucleotide sequence ID" value="NZ_JAEAGR010000005.1"/>
</dbReference>
<keyword evidence="1" id="KW-1133">Transmembrane helix</keyword>
<feature type="transmembrane region" description="Helical" evidence="1">
    <location>
        <begin position="636"/>
        <end position="657"/>
    </location>
</feature>
<accession>A0A8J7H1Z1</accession>
<dbReference type="Proteomes" id="UP000623269">
    <property type="component" value="Unassembled WGS sequence"/>
</dbReference>
<keyword evidence="3" id="KW-1185">Reference proteome</keyword>
<name>A0A8J7H1Z1_9FIRM</name>
<feature type="transmembrane region" description="Helical" evidence="1">
    <location>
        <begin position="6"/>
        <end position="24"/>
    </location>
</feature>
<feature type="transmembrane region" description="Helical" evidence="1">
    <location>
        <begin position="381"/>
        <end position="399"/>
    </location>
</feature>
<evidence type="ECO:0000313" key="3">
    <source>
        <dbReference type="Proteomes" id="UP000623269"/>
    </source>
</evidence>
<sequence length="672" mass="78684">MNIQLLLVMIISLSMVLPIVWFLVQSIDRKDKRKVNIGAVIFMKSSKGSPWYRLYSMIHKFPLTGRYLDRIDQRYEVLYPGDPRAIAIRTMKAVCITWTVCIAEIILLYFLKPSLHNSIIAVYLSYVIHNEIINLIVGNTEIRLLEQMTMFISDVSHNYHINRLVDDAILSSIDGLGHEMKVHANYLYKIVTSNNLREDVIQYNTTTHNRYLKMFLSLCISVIEYNDKKVNGQLLFTANLRHLLREINIEILKLKKLKYVFTGTVFVTVAVCLPIDAIQRFGISLVPELKDFYHGRGGIIFIGVIILSSMTVYLLVNHLKNIRYPIPKMYRYLKKLEQLQIIRKALTNYTDKNYGKMLLLRDTLKRVGDTISPRQLLLKRMVIFVMTFVLALGMVFYMHHRNRQNITEAVNNIEMFASSTYHNQTDQISDTILLYVNIYKNENVTESYIKDELIKEKPHYNTLYHEKIAKEIVDRIERYQRENLQWYEFAVCIGLSVIAYYIPFWMVLYKKKILRIAMEDEVNQFNSIIYMMMYIEHLTVKDLLEQMELFAFVFKSSLQECINDYNSGDIEALIRMREKESYGPFRRLVDNLIRCDTIAIDKAFSEIASDRENLHDKRKQENEISVQKRADIAKPLSFVPAVLVTIYLLMPLLIASLNELQGFKESLSTVGF</sequence>
<reference evidence="2" key="1">
    <citation type="submission" date="2020-12" db="EMBL/GenBank/DDBJ databases">
        <title>M. sibirica DSM 26468T genome.</title>
        <authorList>
            <person name="Thieme N."/>
            <person name="Rettenmaier R."/>
            <person name="Zverlov V."/>
            <person name="Liebl W."/>
        </authorList>
    </citation>
    <scope>NUCLEOTIDE SEQUENCE</scope>
    <source>
        <strain evidence="2">DSM 26468</strain>
    </source>
</reference>
<feature type="transmembrane region" description="Helical" evidence="1">
    <location>
        <begin position="117"/>
        <end position="137"/>
    </location>
</feature>
<evidence type="ECO:0000256" key="1">
    <source>
        <dbReference type="SAM" id="Phobius"/>
    </source>
</evidence>
<dbReference type="EMBL" id="JAEAGR010000005">
    <property type="protein sequence ID" value="MBH1940634.1"/>
    <property type="molecule type" value="Genomic_DNA"/>
</dbReference>
<feature type="transmembrane region" description="Helical" evidence="1">
    <location>
        <begin position="298"/>
        <end position="316"/>
    </location>
</feature>
<dbReference type="AlphaFoldDB" id="A0A8J7H1Z1"/>
<evidence type="ECO:0000313" key="2">
    <source>
        <dbReference type="EMBL" id="MBH1940634.1"/>
    </source>
</evidence>
<feature type="transmembrane region" description="Helical" evidence="1">
    <location>
        <begin position="93"/>
        <end position="111"/>
    </location>
</feature>
<protein>
    <submittedName>
        <fullName evidence="2">Uncharacterized protein</fullName>
    </submittedName>
</protein>
<proteinExistence type="predicted"/>
<gene>
    <name evidence="2" type="ORF">I5677_07010</name>
</gene>